<keyword evidence="1" id="KW-1133">Transmembrane helix</keyword>
<dbReference type="InterPro" id="IPR013783">
    <property type="entry name" value="Ig-like_fold"/>
</dbReference>
<dbReference type="AlphaFoldDB" id="A0A177Y1G2"/>
<comment type="caution">
    <text evidence="2">The sequence shown here is derived from an EMBL/GenBank/DDBJ whole genome shotgun (WGS) entry which is preliminary data.</text>
</comment>
<dbReference type="InterPro" id="IPR008962">
    <property type="entry name" value="PapD-like_sf"/>
</dbReference>
<accession>A0A177Y1G2</accession>
<evidence type="ECO:0000313" key="3">
    <source>
        <dbReference type="Proteomes" id="UP000078406"/>
    </source>
</evidence>
<dbReference type="Proteomes" id="UP000078406">
    <property type="component" value="Unassembled WGS sequence"/>
</dbReference>
<evidence type="ECO:0000256" key="1">
    <source>
        <dbReference type="SAM" id="Phobius"/>
    </source>
</evidence>
<protein>
    <recommendedName>
        <fullName evidence="4">Pilus assembly protein</fullName>
    </recommendedName>
</protein>
<organism evidence="2 3">
    <name type="scientific">Vibrio bivalvicida</name>
    <dbReference type="NCBI Taxonomy" id="1276888"/>
    <lineage>
        <taxon>Bacteria</taxon>
        <taxon>Pseudomonadati</taxon>
        <taxon>Pseudomonadota</taxon>
        <taxon>Gammaproteobacteria</taxon>
        <taxon>Vibrionales</taxon>
        <taxon>Vibrionaceae</taxon>
        <taxon>Vibrio</taxon>
        <taxon>Vibrio oreintalis group</taxon>
    </lineage>
</organism>
<proteinExistence type="predicted"/>
<keyword evidence="1" id="KW-0812">Transmembrane</keyword>
<dbReference type="SUPFAM" id="SSF49354">
    <property type="entry name" value="PapD-like"/>
    <property type="match status" value="1"/>
</dbReference>
<evidence type="ECO:0000313" key="2">
    <source>
        <dbReference type="EMBL" id="OAJ94698.1"/>
    </source>
</evidence>
<reference evidence="2 3" key="1">
    <citation type="journal article" date="2016" name="Syst. Appl. Microbiol.">
        <title>Vibrio bivalvicida sp. nov., a novel larval pathogen for bivalve molluscs reared in a hatchery.</title>
        <authorList>
            <person name="Dubert J."/>
            <person name="Romalde J.L."/>
            <person name="Prado S."/>
            <person name="Barja J.L."/>
        </authorList>
    </citation>
    <scope>NUCLEOTIDE SEQUENCE [LARGE SCALE GENOMIC DNA]</scope>
    <source>
        <strain evidence="2 3">605</strain>
    </source>
</reference>
<keyword evidence="1" id="KW-0472">Membrane</keyword>
<feature type="transmembrane region" description="Helical" evidence="1">
    <location>
        <begin position="6"/>
        <end position="27"/>
    </location>
</feature>
<dbReference type="RefSeq" id="WP_054961213.1">
    <property type="nucleotide sequence ID" value="NZ_LLEI02000021.1"/>
</dbReference>
<gene>
    <name evidence="2" type="ORF">APB76_05285</name>
</gene>
<dbReference type="EMBL" id="LLEI02000021">
    <property type="protein sequence ID" value="OAJ94698.1"/>
    <property type="molecule type" value="Genomic_DNA"/>
</dbReference>
<dbReference type="Gene3D" id="2.60.40.10">
    <property type="entry name" value="Immunoglobulins"/>
    <property type="match status" value="1"/>
</dbReference>
<evidence type="ECO:0008006" key="4">
    <source>
        <dbReference type="Google" id="ProtNLM"/>
    </source>
</evidence>
<sequence length="243" mass="27328">MAYLNYFIRVYLFVVIVLSWPATANVMQVLVDSKLTILDSNKNNSSSLIQVSNPDKETPRFVKIGVYYISPESIGTKKEELIEIKGRLKKDDLVVLPDKVAIPPNGRTNVRAIYTGSSVNEDRNYKIRFYPITEVEYSGIEDKNDSEARLFFSISSTTFATVVKSDPDYKLETNENTITNNGDSIVLLQSCNICIGSECQVFTEFRLPPKRQIDFSSMAKGTGKLTWQCDLVEPAVGKRVVTN</sequence>
<name>A0A177Y1G2_9VIBR</name>